<gene>
    <name evidence="2" type="ORF">WG925_16220</name>
</gene>
<dbReference type="Pfam" id="PF06094">
    <property type="entry name" value="GGACT"/>
    <property type="match status" value="1"/>
</dbReference>
<evidence type="ECO:0000313" key="2">
    <source>
        <dbReference type="EMBL" id="MEK6465292.1"/>
    </source>
</evidence>
<dbReference type="Proteomes" id="UP001367513">
    <property type="component" value="Unassembled WGS sequence"/>
</dbReference>
<dbReference type="CDD" id="cd06661">
    <property type="entry name" value="GGCT_like"/>
    <property type="match status" value="1"/>
</dbReference>
<dbReference type="InterPro" id="IPR009288">
    <property type="entry name" value="AIG2-like_dom"/>
</dbReference>
<dbReference type="SUPFAM" id="SSF110857">
    <property type="entry name" value="Gamma-glutamyl cyclotransferase-like"/>
    <property type="match status" value="1"/>
</dbReference>
<organism evidence="2 3">
    <name type="scientific">Pseudonocardia alni subsp. carboxydivorans</name>
    <dbReference type="NCBI Taxonomy" id="415010"/>
    <lineage>
        <taxon>Bacteria</taxon>
        <taxon>Bacillati</taxon>
        <taxon>Actinomycetota</taxon>
        <taxon>Actinomycetes</taxon>
        <taxon>Pseudonocardiales</taxon>
        <taxon>Pseudonocardiaceae</taxon>
        <taxon>Pseudonocardia</taxon>
    </lineage>
</organism>
<name>A0ABU9AFU0_PSEA5</name>
<comment type="caution">
    <text evidence="2">The sequence shown here is derived from an EMBL/GenBank/DDBJ whole genome shotgun (WGS) entry which is preliminary data.</text>
</comment>
<keyword evidence="3" id="KW-1185">Reference proteome</keyword>
<proteinExistence type="predicted"/>
<dbReference type="Gene3D" id="3.10.490.10">
    <property type="entry name" value="Gamma-glutamyl cyclotransferase-like"/>
    <property type="match status" value="1"/>
</dbReference>
<accession>A0ABU9AFU0</accession>
<dbReference type="InterPro" id="IPR013024">
    <property type="entry name" value="GGCT-like"/>
</dbReference>
<protein>
    <submittedName>
        <fullName evidence="2">Gamma-glutamylcyclotransferase family protein</fullName>
    </submittedName>
</protein>
<evidence type="ECO:0000259" key="1">
    <source>
        <dbReference type="Pfam" id="PF06094"/>
    </source>
</evidence>
<feature type="domain" description="Gamma-glutamylcyclotransferase AIG2-like" evidence="1">
    <location>
        <begin position="253"/>
        <end position="355"/>
    </location>
</feature>
<dbReference type="RefSeq" id="WP_346102796.1">
    <property type="nucleotide sequence ID" value="NZ_BAAAOD010000014.1"/>
</dbReference>
<evidence type="ECO:0000313" key="3">
    <source>
        <dbReference type="Proteomes" id="UP001367513"/>
    </source>
</evidence>
<reference evidence="2 3" key="1">
    <citation type="submission" date="2024-03" db="EMBL/GenBank/DDBJ databases">
        <title>Draft genome sequence of Pseudonocardia carboxydivorans JCM 14827.</title>
        <authorList>
            <person name="Duangmal K."/>
        </authorList>
    </citation>
    <scope>NUCLEOTIDE SEQUENCE [LARGE SCALE GENOMIC DNA]</scope>
    <source>
        <strain evidence="2 3">JCM 14827</strain>
    </source>
</reference>
<dbReference type="InterPro" id="IPR036568">
    <property type="entry name" value="GGCT-like_sf"/>
</dbReference>
<sequence length="366" mass="38439">MTGSDIAAPWPDSAFPADPYPGARPPCSFLHVDGRTRPLAADPSATSGWRAAARCLDDVLADLGAPPLAARVPLLAYGSNACPSKVSWMRGERGLTGPVVVLRVRTEGLAAVWSAGRRVVDDQRPATLAAVPGVTEEHAVWLAAPEQFAALDTVEGRDADPPRYRLARVATGRVTLVDAAGELDRPWAYLAPEVPTGDPRTDRRPLHVDGAPVRCADLDQAGAVALTGAPGPDGLDARTVDGVPVPEQWPSRVFVYGTLMPGRRAFGVLREHASGVLPQPVLLPTGGVADTGLGYPALTLDTGDGVPGWVVELADPETALAVLDAYEGPEYARSRVVLGDGTVCWAWVWTAARDGHVPLPAGWPTP</sequence>
<dbReference type="EMBL" id="JBBPIX010000008">
    <property type="protein sequence ID" value="MEK6465292.1"/>
    <property type="molecule type" value="Genomic_DNA"/>
</dbReference>